<dbReference type="Gene3D" id="2.40.37.10">
    <property type="entry name" value="Lyase, Ornithine Decarboxylase, Chain A, domain 1"/>
    <property type="match status" value="1"/>
</dbReference>
<dbReference type="Pfam" id="PF02784">
    <property type="entry name" value="Orn_Arg_deC_N"/>
    <property type="match status" value="1"/>
</dbReference>
<feature type="region of interest" description="Disordered" evidence="5">
    <location>
        <begin position="1"/>
        <end position="34"/>
    </location>
</feature>
<dbReference type="RefSeq" id="WP_197708109.1">
    <property type="nucleotide sequence ID" value="NZ_LT960614.1"/>
</dbReference>
<evidence type="ECO:0000256" key="1">
    <source>
        <dbReference type="ARBA" id="ARBA00001933"/>
    </source>
</evidence>
<reference evidence="8" key="1">
    <citation type="submission" date="2017-09" db="EMBL/GenBank/DDBJ databases">
        <title>Genome sequence of Nannocystis excedens DSM 71.</title>
        <authorList>
            <person name="Blom J."/>
        </authorList>
    </citation>
    <scope>NUCLEOTIDE SEQUENCE [LARGE SCALE GENOMIC DNA]</scope>
    <source>
        <strain evidence="8">type strain: E19</strain>
    </source>
</reference>
<protein>
    <submittedName>
        <fullName evidence="7">Diaminopimelate decarboxylase</fullName>
        <ecNumber evidence="7">4.1.1.20</ecNumber>
    </submittedName>
</protein>
<dbReference type="KEGG" id="hdi:HDIA_1426"/>
<dbReference type="AlphaFoldDB" id="A0A2C9D3R4"/>
<dbReference type="PROSITE" id="PS00879">
    <property type="entry name" value="ODR_DC_2_2"/>
    <property type="match status" value="1"/>
</dbReference>
<evidence type="ECO:0000256" key="3">
    <source>
        <dbReference type="ARBA" id="ARBA00022898"/>
    </source>
</evidence>
<dbReference type="SUPFAM" id="SSF51419">
    <property type="entry name" value="PLP-binding barrel"/>
    <property type="match status" value="1"/>
</dbReference>
<gene>
    <name evidence="7" type="primary">lysA_2</name>
    <name evidence="7" type="ORF">HDIA_1426</name>
</gene>
<dbReference type="InterPro" id="IPR022657">
    <property type="entry name" value="De-COase2_CS"/>
</dbReference>
<dbReference type="InterPro" id="IPR022653">
    <property type="entry name" value="De-COase2_pyr-phos_BS"/>
</dbReference>
<dbReference type="Proteomes" id="UP000223606">
    <property type="component" value="Chromosome 1"/>
</dbReference>
<organism evidence="7 8">
    <name type="scientific">Hartmannibacter diazotrophicus</name>
    <dbReference type="NCBI Taxonomy" id="1482074"/>
    <lineage>
        <taxon>Bacteria</taxon>
        <taxon>Pseudomonadati</taxon>
        <taxon>Pseudomonadota</taxon>
        <taxon>Alphaproteobacteria</taxon>
        <taxon>Hyphomicrobiales</taxon>
        <taxon>Pleomorphomonadaceae</taxon>
        <taxon>Hartmannibacter</taxon>
    </lineage>
</organism>
<dbReference type="InterPro" id="IPR022644">
    <property type="entry name" value="De-COase2_N"/>
</dbReference>
<dbReference type="GO" id="GO:0009089">
    <property type="term" value="P:lysine biosynthetic process via diaminopimelate"/>
    <property type="evidence" value="ECO:0007669"/>
    <property type="project" value="InterPro"/>
</dbReference>
<accession>A0A2C9D3R4</accession>
<evidence type="ECO:0000256" key="2">
    <source>
        <dbReference type="ARBA" id="ARBA00022793"/>
    </source>
</evidence>
<evidence type="ECO:0000259" key="6">
    <source>
        <dbReference type="Pfam" id="PF02784"/>
    </source>
</evidence>
<sequence>MIEESGSTPGGIAETSPPSRPTGQGDIASRKKTSGDAWWRRSDLRYEADRLHLGATDLDALAAGLGTPAYVCLAPRVADNIRRIHAALDGAGLDHRVYYAIKANRSPALLSYLRTTGLCGADVCSPGEMLRAISCGFRQEDISFTGTSLSKSDIETIARFPDVNVNLDSLASLDRLGKACPGREVGIRINPDVGIGYQGNDMLLYSGPGATKFGIYRDRLNEAIEIARAHSLKIVRIHFHAGCGYLDRELEQLAEVLNAAQTFIDALPDLREVNMGGGLGVPHRSTDRSLDLDRWAGVIAKAFKGRNLRVAVEPGDFIVKDAGALLATVTYVEQRKDVVFVGVDAGFNLAMEPAFYGLPCEPVPLVRRNRGVGCYTIVGNVNEALDKWVEDHTMPALQEGDRLALINAGGYAASMRSDHCLRSDVQEVLLID</sequence>
<dbReference type="SUPFAM" id="SSF50621">
    <property type="entry name" value="Alanine racemase C-terminal domain-like"/>
    <property type="match status" value="1"/>
</dbReference>
<proteinExistence type="predicted"/>
<dbReference type="InterPro" id="IPR000183">
    <property type="entry name" value="Orn/DAP/Arg_de-COase"/>
</dbReference>
<evidence type="ECO:0000256" key="5">
    <source>
        <dbReference type="SAM" id="MobiDB-lite"/>
    </source>
</evidence>
<dbReference type="EMBL" id="LT960614">
    <property type="protein sequence ID" value="SON54967.1"/>
    <property type="molecule type" value="Genomic_DNA"/>
</dbReference>
<evidence type="ECO:0000256" key="4">
    <source>
        <dbReference type="ARBA" id="ARBA00023239"/>
    </source>
</evidence>
<dbReference type="GO" id="GO:0008836">
    <property type="term" value="F:diaminopimelate decarboxylase activity"/>
    <property type="evidence" value="ECO:0007669"/>
    <property type="project" value="UniProtKB-EC"/>
</dbReference>
<dbReference type="PROSITE" id="PS00878">
    <property type="entry name" value="ODR_DC_2_1"/>
    <property type="match status" value="1"/>
</dbReference>
<keyword evidence="8" id="KW-1185">Reference proteome</keyword>
<dbReference type="InterPro" id="IPR029066">
    <property type="entry name" value="PLP-binding_barrel"/>
</dbReference>
<dbReference type="CDD" id="cd06828">
    <property type="entry name" value="PLPDE_III_DapDC"/>
    <property type="match status" value="1"/>
</dbReference>
<evidence type="ECO:0000313" key="8">
    <source>
        <dbReference type="Proteomes" id="UP000223606"/>
    </source>
</evidence>
<name>A0A2C9D3R4_9HYPH</name>
<evidence type="ECO:0000313" key="7">
    <source>
        <dbReference type="EMBL" id="SON54967.1"/>
    </source>
</evidence>
<dbReference type="EC" id="4.1.1.20" evidence="7"/>
<dbReference type="PRINTS" id="PR01179">
    <property type="entry name" value="ODADCRBXLASE"/>
</dbReference>
<feature type="domain" description="Orn/DAP/Arg decarboxylase 2 N-terminal" evidence="6">
    <location>
        <begin position="81"/>
        <end position="319"/>
    </location>
</feature>
<comment type="cofactor">
    <cofactor evidence="1">
        <name>pyridoxal 5'-phosphate</name>
        <dbReference type="ChEBI" id="CHEBI:597326"/>
    </cofactor>
</comment>
<dbReference type="InterPro" id="IPR009006">
    <property type="entry name" value="Ala_racemase/Decarboxylase_C"/>
</dbReference>
<dbReference type="InterPro" id="IPR002986">
    <property type="entry name" value="DAP_deCOOHase_LysA"/>
</dbReference>
<dbReference type="PANTHER" id="PTHR43727:SF2">
    <property type="entry name" value="GROUP IV DECARBOXYLASE"/>
    <property type="match status" value="1"/>
</dbReference>
<dbReference type="PANTHER" id="PTHR43727">
    <property type="entry name" value="DIAMINOPIMELATE DECARBOXYLASE"/>
    <property type="match status" value="1"/>
</dbReference>
<keyword evidence="2" id="KW-0210">Decarboxylase</keyword>
<dbReference type="PRINTS" id="PR01181">
    <property type="entry name" value="DAPDCRBXLASE"/>
</dbReference>
<keyword evidence="4 7" id="KW-0456">Lyase</keyword>
<keyword evidence="3" id="KW-0663">Pyridoxal phosphate</keyword>
<dbReference type="Gene3D" id="3.20.20.10">
    <property type="entry name" value="Alanine racemase"/>
    <property type="match status" value="1"/>
</dbReference>